<keyword evidence="3" id="KW-1185">Reference proteome</keyword>
<dbReference type="PANTHER" id="PTHR43441:SF5">
    <property type="entry name" value="FAMILY ACETYLTRANSFERASE, PUTATIVE-RELATED"/>
    <property type="match status" value="1"/>
</dbReference>
<dbReference type="Proteomes" id="UP000284375">
    <property type="component" value="Unassembled WGS sequence"/>
</dbReference>
<dbReference type="GO" id="GO:1990189">
    <property type="term" value="F:protein N-terminal-serine acetyltransferase activity"/>
    <property type="evidence" value="ECO:0007669"/>
    <property type="project" value="TreeGrafter"/>
</dbReference>
<dbReference type="Gene3D" id="3.40.630.30">
    <property type="match status" value="1"/>
</dbReference>
<evidence type="ECO:0000313" key="2">
    <source>
        <dbReference type="EMBL" id="ROV92315.1"/>
    </source>
</evidence>
<dbReference type="EMBL" id="LJZO01000038">
    <property type="protein sequence ID" value="ROV92315.1"/>
    <property type="molecule type" value="Genomic_DNA"/>
</dbReference>
<accession>A0A423VMU0</accession>
<evidence type="ECO:0000259" key="1">
    <source>
        <dbReference type="Pfam" id="PF13302"/>
    </source>
</evidence>
<dbReference type="Pfam" id="PF13302">
    <property type="entry name" value="Acetyltransf_3"/>
    <property type="match status" value="1"/>
</dbReference>
<dbReference type="SUPFAM" id="SSF55729">
    <property type="entry name" value="Acyl-CoA N-acyltransferases (Nat)"/>
    <property type="match status" value="1"/>
</dbReference>
<proteinExistence type="predicted"/>
<dbReference type="AlphaFoldDB" id="A0A423VMU0"/>
<gene>
    <name evidence="2" type="ORF">VSDG_07231</name>
</gene>
<evidence type="ECO:0000313" key="3">
    <source>
        <dbReference type="Proteomes" id="UP000284375"/>
    </source>
</evidence>
<dbReference type="InterPro" id="IPR016181">
    <property type="entry name" value="Acyl_CoA_acyltransferase"/>
</dbReference>
<comment type="caution">
    <text evidence="2">The sequence shown here is derived from an EMBL/GenBank/DDBJ whole genome shotgun (WGS) entry which is preliminary data.</text>
</comment>
<organism evidence="2 3">
    <name type="scientific">Cytospora chrysosperma</name>
    <name type="common">Cytospora canker fungus</name>
    <name type="synonym">Sphaeria chrysosperma</name>
    <dbReference type="NCBI Taxonomy" id="252740"/>
    <lineage>
        <taxon>Eukaryota</taxon>
        <taxon>Fungi</taxon>
        <taxon>Dikarya</taxon>
        <taxon>Ascomycota</taxon>
        <taxon>Pezizomycotina</taxon>
        <taxon>Sordariomycetes</taxon>
        <taxon>Sordariomycetidae</taxon>
        <taxon>Diaporthales</taxon>
        <taxon>Cytosporaceae</taxon>
        <taxon>Cytospora</taxon>
    </lineage>
</organism>
<dbReference type="InterPro" id="IPR000182">
    <property type="entry name" value="GNAT_dom"/>
</dbReference>
<sequence>MATKAVFSFPIPTPISNGRLKLVPFDPDLHSTAFISQSINHPELFAHMPLRPFLTVAELRTALFDANSIISFSNPAHFVFAIIDKTRAPSPEDEEGELAGTISYINTSKVNLSSEIGIVVILPKYQRSHVTTNAAGLLLQCAFKPPEEGGLGLRRMHWTCSTVNIASAKVAERMGHEKVGVIPYHYRFPYGRRYGKQGNGKPLPPGGEPDDVWRDTIVYSLSWDVWEVEAREKVEKAMSRVMV</sequence>
<dbReference type="OrthoDB" id="41238at2759"/>
<reference evidence="2 3" key="1">
    <citation type="submission" date="2015-09" db="EMBL/GenBank/DDBJ databases">
        <title>Host preference determinants of Valsa canker pathogens revealed by comparative genomics.</title>
        <authorList>
            <person name="Yin Z."/>
            <person name="Huang L."/>
        </authorList>
    </citation>
    <scope>NUCLEOTIDE SEQUENCE [LARGE SCALE GENOMIC DNA]</scope>
    <source>
        <strain evidence="2 3">YSFL</strain>
    </source>
</reference>
<feature type="domain" description="N-acetyltransferase" evidence="1">
    <location>
        <begin position="19"/>
        <end position="175"/>
    </location>
</feature>
<dbReference type="InterPro" id="IPR051908">
    <property type="entry name" value="Ribosomal_N-acetyltransferase"/>
</dbReference>
<name>A0A423VMU0_CYTCH</name>
<dbReference type="GO" id="GO:0008999">
    <property type="term" value="F:protein-N-terminal-alanine acetyltransferase activity"/>
    <property type="evidence" value="ECO:0007669"/>
    <property type="project" value="TreeGrafter"/>
</dbReference>
<protein>
    <recommendedName>
        <fullName evidence="1">N-acetyltransferase domain-containing protein</fullName>
    </recommendedName>
</protein>
<dbReference type="PANTHER" id="PTHR43441">
    <property type="entry name" value="RIBOSOMAL-PROTEIN-SERINE ACETYLTRANSFERASE"/>
    <property type="match status" value="1"/>
</dbReference>